<dbReference type="EMBL" id="CADEPI010000010">
    <property type="protein sequence ID" value="CAB3362932.1"/>
    <property type="molecule type" value="Genomic_DNA"/>
</dbReference>
<comment type="similarity">
    <text evidence="3">Belongs to the organo anion transporter (TC 2.A.60) family.</text>
</comment>
<dbReference type="GO" id="GO:0006814">
    <property type="term" value="P:sodium ion transport"/>
    <property type="evidence" value="ECO:0007669"/>
    <property type="project" value="UniProtKB-KW"/>
</dbReference>
<dbReference type="SUPFAM" id="SSF103473">
    <property type="entry name" value="MFS general substrate transporter"/>
    <property type="match status" value="1"/>
</dbReference>
<dbReference type="NCBIfam" id="TIGR00813">
    <property type="entry name" value="sss"/>
    <property type="match status" value="1"/>
</dbReference>
<evidence type="ECO:0000256" key="2">
    <source>
        <dbReference type="ARBA" id="ARBA00006434"/>
    </source>
</evidence>
<dbReference type="GO" id="GO:0015293">
    <property type="term" value="F:symporter activity"/>
    <property type="evidence" value="ECO:0007669"/>
    <property type="project" value="TreeGrafter"/>
</dbReference>
<feature type="transmembrane region" description="Helical" evidence="13">
    <location>
        <begin position="162"/>
        <end position="187"/>
    </location>
</feature>
<keyword evidence="8" id="KW-0915">Sodium</keyword>
<dbReference type="InterPro" id="IPR051163">
    <property type="entry name" value="Sodium:Solute_Symporter_SSF"/>
</dbReference>
<evidence type="ECO:0000256" key="13">
    <source>
        <dbReference type="SAM" id="Phobius"/>
    </source>
</evidence>
<feature type="transmembrane region" description="Helical" evidence="13">
    <location>
        <begin position="307"/>
        <end position="326"/>
    </location>
</feature>
<keyword evidence="9" id="KW-0406">Ion transport</keyword>
<dbReference type="OrthoDB" id="5062115at2759"/>
<feature type="transmembrane region" description="Helical" evidence="13">
    <location>
        <begin position="834"/>
        <end position="856"/>
    </location>
</feature>
<organism evidence="15 16">
    <name type="scientific">Cloeon dipterum</name>
    <dbReference type="NCBI Taxonomy" id="197152"/>
    <lineage>
        <taxon>Eukaryota</taxon>
        <taxon>Metazoa</taxon>
        <taxon>Ecdysozoa</taxon>
        <taxon>Arthropoda</taxon>
        <taxon>Hexapoda</taxon>
        <taxon>Insecta</taxon>
        <taxon>Pterygota</taxon>
        <taxon>Palaeoptera</taxon>
        <taxon>Ephemeroptera</taxon>
        <taxon>Pisciforma</taxon>
        <taxon>Baetidae</taxon>
        <taxon>Cloeon</taxon>
    </lineage>
</organism>
<feature type="transmembrane region" description="Helical" evidence="13">
    <location>
        <begin position="805"/>
        <end position="828"/>
    </location>
</feature>
<gene>
    <name evidence="15" type="ORF">CLODIP_2_CD15446</name>
</gene>
<evidence type="ECO:0000256" key="12">
    <source>
        <dbReference type="ARBA" id="ARBA00023201"/>
    </source>
</evidence>
<feature type="transmembrane region" description="Helical" evidence="13">
    <location>
        <begin position="772"/>
        <end position="793"/>
    </location>
</feature>
<dbReference type="InterPro" id="IPR002350">
    <property type="entry name" value="Kazal_dom"/>
</dbReference>
<feature type="transmembrane region" description="Helical" evidence="13">
    <location>
        <begin position="1083"/>
        <end position="1108"/>
    </location>
</feature>
<feature type="transmembrane region" description="Helical" evidence="13">
    <location>
        <begin position="242"/>
        <end position="266"/>
    </location>
</feature>
<evidence type="ECO:0000256" key="4">
    <source>
        <dbReference type="ARBA" id="ARBA00022448"/>
    </source>
</evidence>
<feature type="transmembrane region" description="Helical" evidence="13">
    <location>
        <begin position="346"/>
        <end position="367"/>
    </location>
</feature>
<comment type="subcellular location">
    <subcellularLocation>
        <location evidence="1">Cell membrane</location>
        <topology evidence="1">Multi-pass membrane protein</topology>
    </subcellularLocation>
</comment>
<feature type="transmembrane region" description="Helical" evidence="13">
    <location>
        <begin position="868"/>
        <end position="888"/>
    </location>
</feature>
<feature type="transmembrane region" description="Helical" evidence="13">
    <location>
        <begin position="914"/>
        <end position="933"/>
    </location>
</feature>
<dbReference type="PANTHER" id="PTHR42985:SF21">
    <property type="entry name" value="SODIUM-DEPENDENT MULTIVITAMIN TRANSPORTER-LIKE PROTEIN"/>
    <property type="match status" value="1"/>
</dbReference>
<dbReference type="Gene3D" id="1.20.1730.10">
    <property type="entry name" value="Sodium/glucose cotransporter"/>
    <property type="match status" value="1"/>
</dbReference>
<feature type="transmembrane region" description="Helical" evidence="13">
    <location>
        <begin position="580"/>
        <end position="603"/>
    </location>
</feature>
<feature type="transmembrane region" description="Helical" evidence="13">
    <location>
        <begin position="1180"/>
        <end position="1201"/>
    </location>
</feature>
<accession>A0A8S1C1I7</accession>
<dbReference type="PROSITE" id="PS51465">
    <property type="entry name" value="KAZAL_2"/>
    <property type="match status" value="1"/>
</dbReference>
<dbReference type="InterPro" id="IPR004156">
    <property type="entry name" value="OATP"/>
</dbReference>
<dbReference type="InterPro" id="IPR038377">
    <property type="entry name" value="Na/Glc_symporter_sf"/>
</dbReference>
<keyword evidence="10 13" id="KW-0472">Membrane</keyword>
<evidence type="ECO:0000259" key="14">
    <source>
        <dbReference type="PROSITE" id="PS51465"/>
    </source>
</evidence>
<evidence type="ECO:0000256" key="5">
    <source>
        <dbReference type="ARBA" id="ARBA00022475"/>
    </source>
</evidence>
<feature type="transmembrane region" description="Helical" evidence="13">
    <location>
        <begin position="677"/>
        <end position="696"/>
    </location>
</feature>
<dbReference type="Pfam" id="PF00474">
    <property type="entry name" value="SSF"/>
    <property type="match status" value="1"/>
</dbReference>
<dbReference type="CDD" id="cd17336">
    <property type="entry name" value="MFS_SLCO_OATP"/>
    <property type="match status" value="1"/>
</dbReference>
<proteinExistence type="inferred from homology"/>
<reference evidence="15 16" key="1">
    <citation type="submission" date="2020-04" db="EMBL/GenBank/DDBJ databases">
        <authorList>
            <person name="Alioto T."/>
            <person name="Alioto T."/>
            <person name="Gomez Garrido J."/>
        </authorList>
    </citation>
    <scope>NUCLEOTIDE SEQUENCE [LARGE SCALE GENOMIC DNA]</scope>
</reference>
<feature type="transmembrane region" description="Helical" evidence="13">
    <location>
        <begin position="199"/>
        <end position="222"/>
    </location>
</feature>
<evidence type="ECO:0000256" key="7">
    <source>
        <dbReference type="ARBA" id="ARBA00022989"/>
    </source>
</evidence>
<feature type="transmembrane region" description="Helical" evidence="13">
    <location>
        <begin position="526"/>
        <end position="552"/>
    </location>
</feature>
<dbReference type="Pfam" id="PF03137">
    <property type="entry name" value="OATP"/>
    <property type="match status" value="1"/>
</dbReference>
<evidence type="ECO:0000256" key="11">
    <source>
        <dbReference type="ARBA" id="ARBA00023157"/>
    </source>
</evidence>
<evidence type="ECO:0000256" key="8">
    <source>
        <dbReference type="ARBA" id="ARBA00023053"/>
    </source>
</evidence>
<comment type="similarity">
    <text evidence="2">Belongs to the sodium:solute symporter (SSF) (TC 2.A.21) family.</text>
</comment>
<keyword evidence="6 13" id="KW-0812">Transmembrane</keyword>
<feature type="transmembrane region" description="Helical" evidence="13">
    <location>
        <begin position="98"/>
        <end position="116"/>
    </location>
</feature>
<dbReference type="InterPro" id="IPR001734">
    <property type="entry name" value="Na/solute_symporter"/>
</dbReference>
<name>A0A8S1C1I7_9INSE</name>
<dbReference type="Proteomes" id="UP000494165">
    <property type="component" value="Unassembled WGS sequence"/>
</dbReference>
<feature type="transmembrane region" description="Helical" evidence="13">
    <location>
        <begin position="716"/>
        <end position="735"/>
    </location>
</feature>
<protein>
    <recommendedName>
        <fullName evidence="14">Kazal-like domain-containing protein</fullName>
    </recommendedName>
</protein>
<dbReference type="Gene3D" id="1.20.1250.20">
    <property type="entry name" value="MFS general substrate transporter like domains"/>
    <property type="match status" value="1"/>
</dbReference>
<evidence type="ECO:0000256" key="9">
    <source>
        <dbReference type="ARBA" id="ARBA00023065"/>
    </source>
</evidence>
<keyword evidence="16" id="KW-1185">Reference proteome</keyword>
<dbReference type="PROSITE" id="PS50283">
    <property type="entry name" value="NA_SOLUT_SYMP_3"/>
    <property type="match status" value="1"/>
</dbReference>
<evidence type="ECO:0000313" key="16">
    <source>
        <dbReference type="Proteomes" id="UP000494165"/>
    </source>
</evidence>
<feature type="transmembrane region" description="Helical" evidence="13">
    <location>
        <begin position="1115"/>
        <end position="1138"/>
    </location>
</feature>
<evidence type="ECO:0000256" key="1">
    <source>
        <dbReference type="ARBA" id="ARBA00004651"/>
    </source>
</evidence>
<keyword evidence="12" id="KW-0739">Sodium transport</keyword>
<evidence type="ECO:0000313" key="15">
    <source>
        <dbReference type="EMBL" id="CAB3362932.1"/>
    </source>
</evidence>
<dbReference type="CDD" id="cd11492">
    <property type="entry name" value="SLC5sbd_NIS-SMVT"/>
    <property type="match status" value="1"/>
</dbReference>
<feature type="transmembrane region" description="Helical" evidence="13">
    <location>
        <begin position="34"/>
        <end position="56"/>
    </location>
</feature>
<feature type="transmembrane region" description="Helical" evidence="13">
    <location>
        <begin position="1051"/>
        <end position="1077"/>
    </location>
</feature>
<feature type="domain" description="Kazal-like" evidence="14">
    <location>
        <begin position="415"/>
        <end position="473"/>
    </location>
</feature>
<dbReference type="InterPro" id="IPR036259">
    <property type="entry name" value="MFS_trans_sf"/>
</dbReference>
<dbReference type="AlphaFoldDB" id="A0A8S1C1I7"/>
<dbReference type="PANTHER" id="PTHR42985">
    <property type="entry name" value="SODIUM-COUPLED MONOCARBOXYLATE TRANSPORTER"/>
    <property type="match status" value="1"/>
</dbReference>
<feature type="transmembrane region" description="Helical" evidence="13">
    <location>
        <begin position="68"/>
        <end position="91"/>
    </location>
</feature>
<keyword evidence="5" id="KW-1003">Cell membrane</keyword>
<keyword evidence="4" id="KW-0813">Transport</keyword>
<feature type="transmembrane region" description="Helical" evidence="13">
    <location>
        <begin position="747"/>
        <end position="766"/>
    </location>
</feature>
<evidence type="ECO:0000256" key="3">
    <source>
        <dbReference type="ARBA" id="ARBA00009657"/>
    </source>
</evidence>
<dbReference type="GO" id="GO:0005886">
    <property type="term" value="C:plasma membrane"/>
    <property type="evidence" value="ECO:0007669"/>
    <property type="project" value="UniProtKB-SubCell"/>
</dbReference>
<dbReference type="NCBIfam" id="TIGR00805">
    <property type="entry name" value="oat"/>
    <property type="match status" value="1"/>
</dbReference>
<evidence type="ECO:0000256" key="10">
    <source>
        <dbReference type="ARBA" id="ARBA00023136"/>
    </source>
</evidence>
<keyword evidence="7 13" id="KW-1133">Transmembrane helix</keyword>
<sequence length="1235" mass="134126">MFKNAIGHENTVKCGIGPCNFEWMQRLASKKTYVVVYGLIGMSHLAISAYFVGTISTLEKRFQIPSSFTGLISSGVDVGVILTTLSVTYLAKRSHKPRWVACGTFFVAAACFIRLIPHWTDQNSVEFHSESPQINATLLCGVNKGEHGNCGEVDSQSGSPSAYIFLIASFIHGLGSSIYYTLGMAYLDDNAKKSKGAVLIVLSSVISMFGSTVGFILASFSLEIFVDPALKPEFGTTDPRWIGAWWLGWIPLGTMTLIFGSMMYMFPRSLPRTLQRNVEATLTPQEVTKPSLKDFKDTIKRLLKNKILMCNNMSTTFIAFGFYGQWLFMPKYMETQFHLSAATSNLATGSIGLLFTAAGLLASAVVISKFKPSARLLAGWNVFSEIIDVLGFVSILLISCESLDFKWTILSDGSKIIDMPCNADCACHNSMKYSPVCHISSTETFFSPCHAGCRQSYLSQNGAKVFTDCSCTLDDNPVLDGPCALDCKSAFVIFVVVQCVQRFLGATGRAGNCLIHFRCVHLADKAVSFALLQVMLCILVLIPGPIIFGSVIDMTCSLWGMTCGKIGNCWIYDAEKLRHFVYMPILGCLIMGTLWDIGVWYYAKGLPIYEENDPAKDGEQEAGRGAGTTNRFAIAGQSITKTAHSLLFSESPATADNGMNSTTWTAGGAPKLGTLDLCVFGAMLLASAAIGCYFGLFRGGQRSAVDYLMGGRQMGMLPVALSLVASFISGISIMGDPAEVYRHGTQYWIIGGSAFVSSLAVGTIYAPIYLELQLTSCYQVTINFLAISANAYLKLRYNESVRKMASVMFIISQFLYIPIVIYAPALALSQVTGLNVHLITPIISAICIFYTTIGGLRAVVWTDTLQTCLMMLAMVVVIAMGVTNVGGWQKVWDAADRGARLEFFNMNPNPLERHTFWTVLIGQSVYMMSWCATSQGMVQRYLAVPDLRTARQCLLCFAVGLASVKGLSVATGLLLYAEYENCDPISEQRVTKQDQILPLYVLETAGHIPGLSGLFVVGVFSAALSSMSTGLNALSGVLVEDLFARWIPPTGFFSSALWLRVAALSTGIVCVLLVMAVEHLGSVLQMALSLGSITNGTMLGLFTMGIFFPFANSKGALVGTLSSLVLNGGLVLSTQFALARGALRHSFLPLSTIGCSENSTTIAIPTEPVSDVWPLLEISYMYYSLIGAALVPMVGLPVSWLTGGRRRKLSPQLFSPYVQRFLPSTDLPQEQVEMK</sequence>
<feature type="transmembrane region" description="Helical" evidence="13">
    <location>
        <begin position="954"/>
        <end position="977"/>
    </location>
</feature>
<evidence type="ECO:0000256" key="6">
    <source>
        <dbReference type="ARBA" id="ARBA00022692"/>
    </source>
</evidence>
<comment type="caution">
    <text evidence="15">The sequence shown here is derived from an EMBL/GenBank/DDBJ whole genome shotgun (WGS) entry which is preliminary data.</text>
</comment>
<keyword evidence="11" id="KW-1015">Disulfide bond</keyword>
<feature type="transmembrane region" description="Helical" evidence="13">
    <location>
        <begin position="1014"/>
        <end position="1039"/>
    </location>
</feature>